<dbReference type="EMBL" id="CMVM020000555">
    <property type="status" value="NOT_ANNOTATED_CDS"/>
    <property type="molecule type" value="Genomic_DNA"/>
</dbReference>
<proteinExistence type="predicted"/>
<evidence type="ECO:0000313" key="2">
    <source>
        <dbReference type="EnsemblMetazoa" id="OVOC12616.1"/>
    </source>
</evidence>
<dbReference type="Proteomes" id="UP000024404">
    <property type="component" value="Unassembled WGS sequence"/>
</dbReference>
<evidence type="ECO:0000256" key="1">
    <source>
        <dbReference type="SAM" id="MobiDB-lite"/>
    </source>
</evidence>
<reference evidence="3" key="1">
    <citation type="submission" date="2013-10" db="EMBL/GenBank/DDBJ databases">
        <title>Genome sequencing of Onchocerca volvulus.</title>
        <authorList>
            <person name="Cotton J."/>
            <person name="Tsai J."/>
            <person name="Stanley E."/>
            <person name="Tracey A."/>
            <person name="Holroyd N."/>
            <person name="Lustigman S."/>
            <person name="Berriman M."/>
        </authorList>
    </citation>
    <scope>NUCLEOTIDE SEQUENCE</scope>
</reference>
<reference evidence="2" key="2">
    <citation type="submission" date="2022-06" db="UniProtKB">
        <authorList>
            <consortium name="EnsemblMetazoa"/>
        </authorList>
    </citation>
    <scope>IDENTIFICATION</scope>
</reference>
<dbReference type="AlphaFoldDB" id="A0A8R1XRA1"/>
<sequence length="93" mass="10325">MTVLESTAPTETFRSISKRQVNNENRLTQRTALSSNLPSACSSPTEKTANAVLAYCRLSASLNLFTDFEKTKIDSFLLLMMILMLDAADNECE</sequence>
<evidence type="ECO:0000313" key="3">
    <source>
        <dbReference type="Proteomes" id="UP000024404"/>
    </source>
</evidence>
<protein>
    <submittedName>
        <fullName evidence="2">Uncharacterized protein</fullName>
    </submittedName>
</protein>
<keyword evidence="3" id="KW-1185">Reference proteome</keyword>
<organism evidence="2 3">
    <name type="scientific">Onchocerca volvulus</name>
    <dbReference type="NCBI Taxonomy" id="6282"/>
    <lineage>
        <taxon>Eukaryota</taxon>
        <taxon>Metazoa</taxon>
        <taxon>Ecdysozoa</taxon>
        <taxon>Nematoda</taxon>
        <taxon>Chromadorea</taxon>
        <taxon>Rhabditida</taxon>
        <taxon>Spirurina</taxon>
        <taxon>Spiruromorpha</taxon>
        <taxon>Filarioidea</taxon>
        <taxon>Onchocercidae</taxon>
        <taxon>Onchocerca</taxon>
    </lineage>
</organism>
<name>A0A8R1XRA1_ONCVO</name>
<dbReference type="EnsemblMetazoa" id="OVOC12616.1">
    <property type="protein sequence ID" value="OVOC12616.1"/>
    <property type="gene ID" value="WBGene00249425"/>
</dbReference>
<accession>A0A8R1XRA1</accession>
<feature type="region of interest" description="Disordered" evidence="1">
    <location>
        <begin position="1"/>
        <end position="25"/>
    </location>
</feature>